<accession>R0KYC1</accession>
<dbReference type="EMBL" id="KB908915">
    <property type="protein sequence ID" value="EOB15217.1"/>
    <property type="molecule type" value="Genomic_DNA"/>
</dbReference>
<evidence type="ECO:0000313" key="1">
    <source>
        <dbReference type="EMBL" id="EOB15217.1"/>
    </source>
</evidence>
<proteinExistence type="predicted"/>
<reference evidence="1 2" key="1">
    <citation type="journal article" date="2013" name="BMC Genomics">
        <title>Comparative genomics of parasitic silkworm microsporidia reveal an association between genome expansion and host adaptation.</title>
        <authorList>
            <person name="Pan G."/>
            <person name="Xu J."/>
            <person name="Li T."/>
            <person name="Xia Q."/>
            <person name="Liu S.L."/>
            <person name="Zhang G."/>
            <person name="Li S."/>
            <person name="Li C."/>
            <person name="Liu H."/>
            <person name="Yang L."/>
            <person name="Liu T."/>
            <person name="Zhang X."/>
            <person name="Wu Z."/>
            <person name="Fan W."/>
            <person name="Dang X."/>
            <person name="Xiang H."/>
            <person name="Tao M."/>
            <person name="Li Y."/>
            <person name="Hu J."/>
            <person name="Li Z."/>
            <person name="Lin L."/>
            <person name="Luo J."/>
            <person name="Geng L."/>
            <person name="Wang L."/>
            <person name="Long M."/>
            <person name="Wan Y."/>
            <person name="He N."/>
            <person name="Zhang Z."/>
            <person name="Lu C."/>
            <person name="Keeling P.J."/>
            <person name="Wang J."/>
            <person name="Xiang Z."/>
            <person name="Zhou Z."/>
        </authorList>
    </citation>
    <scope>NUCLEOTIDE SEQUENCE [LARGE SCALE GENOMIC DNA]</scope>
    <source>
        <strain evidence="2">CQ1 / CVCC 102059</strain>
    </source>
</reference>
<protein>
    <submittedName>
        <fullName evidence="1">Uncharacterized protein</fullName>
    </submittedName>
</protein>
<gene>
    <name evidence="1" type="ORF">NBO_7g0035</name>
</gene>
<dbReference type="AlphaFoldDB" id="R0KYC1"/>
<evidence type="ECO:0000313" key="2">
    <source>
        <dbReference type="Proteomes" id="UP000016927"/>
    </source>
</evidence>
<dbReference type="VEuPathDB" id="MicrosporidiaDB:NBO_7g0035"/>
<dbReference type="HOGENOM" id="CLU_980374_0_0_1"/>
<sequence length="284" mass="33584">MGFTKNLRKENRFTAKCADRKFKCLSFPEPNYVFSITEKIYEIYSLNQKIYELTTELWNNFLTVIHKKEFIYEKGVCYDILNPKNCDDLHIHYHIFNEKLILYQQSYFDMPENESNYLLKELSDLLLGFLDSPLFSLGNNIKHLIIRIQKPDMSNVEESYIDLSTEKEVDKMLNEFLIAYLQFLSDLLDRFNLTYDSLKLNNLKEVIKTRITSIKIQKKEYLKRLSVYKPILNPTTSTTLDGSDDHSITPSIFTEKLKKVTQTDHTTTSDFSYNTKITRQYSTE</sequence>
<name>R0KYC1_NOSB1</name>
<organism evidence="1 2">
    <name type="scientific">Nosema bombycis (strain CQ1 / CVCC 102059)</name>
    <name type="common">Microsporidian parasite</name>
    <name type="synonym">Pebrine of silkworm</name>
    <dbReference type="NCBI Taxonomy" id="578461"/>
    <lineage>
        <taxon>Eukaryota</taxon>
        <taxon>Fungi</taxon>
        <taxon>Fungi incertae sedis</taxon>
        <taxon>Microsporidia</taxon>
        <taxon>Nosematidae</taxon>
        <taxon>Nosema</taxon>
    </lineage>
</organism>
<dbReference type="Proteomes" id="UP000016927">
    <property type="component" value="Unassembled WGS sequence"/>
</dbReference>
<keyword evidence="2" id="KW-1185">Reference proteome</keyword>